<organism evidence="1 2">
    <name type="scientific">Glossina austeni</name>
    <name type="common">Savannah tsetse fly</name>
    <dbReference type="NCBI Taxonomy" id="7395"/>
    <lineage>
        <taxon>Eukaryota</taxon>
        <taxon>Metazoa</taxon>
        <taxon>Ecdysozoa</taxon>
        <taxon>Arthropoda</taxon>
        <taxon>Hexapoda</taxon>
        <taxon>Insecta</taxon>
        <taxon>Pterygota</taxon>
        <taxon>Neoptera</taxon>
        <taxon>Endopterygota</taxon>
        <taxon>Diptera</taxon>
        <taxon>Brachycera</taxon>
        <taxon>Muscomorpha</taxon>
        <taxon>Hippoboscoidea</taxon>
        <taxon>Glossinidae</taxon>
        <taxon>Glossina</taxon>
    </lineage>
</organism>
<keyword evidence="2" id="KW-1185">Reference proteome</keyword>
<dbReference type="EnsemblMetazoa" id="GAUT018643-RA">
    <property type="protein sequence ID" value="GAUT018643-PA"/>
    <property type="gene ID" value="GAUT018643"/>
</dbReference>
<reference evidence="1" key="1">
    <citation type="submission" date="2020-05" db="UniProtKB">
        <authorList>
            <consortium name="EnsemblMetazoa"/>
        </authorList>
    </citation>
    <scope>IDENTIFICATION</scope>
    <source>
        <strain evidence="1">TTRI</strain>
    </source>
</reference>
<evidence type="ECO:0000313" key="2">
    <source>
        <dbReference type="Proteomes" id="UP000078200"/>
    </source>
</evidence>
<accession>A0A1A9UX41</accession>
<dbReference type="AlphaFoldDB" id="A0A1A9UX41"/>
<evidence type="ECO:0000313" key="1">
    <source>
        <dbReference type="EnsemblMetazoa" id="GAUT018643-PA"/>
    </source>
</evidence>
<sequence length="148" mass="17026">MKSVQLLDFMCDWFAKQIFLSTLLVILCVLSQLASRALLPTLPTIPFFARPGATLYADSVGIFISRDNFFFLEELSFGNCSSHILQSAEFHLEQQIRSLATKVYENRPHYLDYYHHLMYLVSVQKNTAPAVWWSKSIVPKDMFALALK</sequence>
<protein>
    <submittedName>
        <fullName evidence="1">Uncharacterized protein</fullName>
    </submittedName>
</protein>
<name>A0A1A9UX41_GLOAU</name>
<dbReference type="Proteomes" id="UP000078200">
    <property type="component" value="Unassembled WGS sequence"/>
</dbReference>
<proteinExistence type="predicted"/>
<dbReference type="VEuPathDB" id="VectorBase:GAUT018643"/>